<dbReference type="Proteomes" id="UP000199153">
    <property type="component" value="Unassembled WGS sequence"/>
</dbReference>
<proteinExistence type="predicted"/>
<evidence type="ECO:0000313" key="2">
    <source>
        <dbReference type="EMBL" id="SFN39549.1"/>
    </source>
</evidence>
<dbReference type="AlphaFoldDB" id="A0A1I4YPI3"/>
<dbReference type="Gene3D" id="1.20.120.520">
    <property type="entry name" value="nmb1532 protein domain like"/>
    <property type="match status" value="1"/>
</dbReference>
<feature type="domain" description="Hemerythrin-like" evidence="1">
    <location>
        <begin position="14"/>
        <end position="131"/>
    </location>
</feature>
<dbReference type="PANTHER" id="PTHR35585">
    <property type="entry name" value="HHE DOMAIN PROTEIN (AFU_ORTHOLOGUE AFUA_4G00730)"/>
    <property type="match status" value="1"/>
</dbReference>
<organism evidence="2 3">
    <name type="scientific">Salegentibacter flavus</name>
    <dbReference type="NCBI Taxonomy" id="287099"/>
    <lineage>
        <taxon>Bacteria</taxon>
        <taxon>Pseudomonadati</taxon>
        <taxon>Bacteroidota</taxon>
        <taxon>Flavobacteriia</taxon>
        <taxon>Flavobacteriales</taxon>
        <taxon>Flavobacteriaceae</taxon>
        <taxon>Salegentibacter</taxon>
    </lineage>
</organism>
<evidence type="ECO:0000259" key="1">
    <source>
        <dbReference type="Pfam" id="PF01814"/>
    </source>
</evidence>
<keyword evidence="3" id="KW-1185">Reference proteome</keyword>
<reference evidence="2 3" key="1">
    <citation type="submission" date="2016-10" db="EMBL/GenBank/DDBJ databases">
        <authorList>
            <person name="de Groot N.N."/>
        </authorList>
    </citation>
    <scope>NUCLEOTIDE SEQUENCE [LARGE SCALE GENOMIC DNA]</scope>
    <source>
        <strain evidence="2 3">DSM 17794</strain>
    </source>
</reference>
<dbReference type="STRING" id="287099.SAMN05660413_00879"/>
<name>A0A1I4YPI3_9FLAO</name>
<evidence type="ECO:0000313" key="3">
    <source>
        <dbReference type="Proteomes" id="UP000199153"/>
    </source>
</evidence>
<gene>
    <name evidence="2" type="ORF">SAMN05660413_00879</name>
</gene>
<protein>
    <submittedName>
        <fullName evidence="2">Hemerythrin HHE cation binding domain-containing protein</fullName>
    </submittedName>
</protein>
<dbReference type="InterPro" id="IPR012312">
    <property type="entry name" value="Hemerythrin-like"/>
</dbReference>
<dbReference type="PANTHER" id="PTHR35585:SF1">
    <property type="entry name" value="HHE DOMAIN PROTEIN (AFU_ORTHOLOGUE AFUA_4G00730)"/>
    <property type="match status" value="1"/>
</dbReference>
<dbReference type="Pfam" id="PF01814">
    <property type="entry name" value="Hemerythrin"/>
    <property type="match status" value="1"/>
</dbReference>
<dbReference type="EMBL" id="FOVL01000003">
    <property type="protein sequence ID" value="SFN39549.1"/>
    <property type="molecule type" value="Genomic_DNA"/>
</dbReference>
<dbReference type="CDD" id="cd12108">
    <property type="entry name" value="Hr-like"/>
    <property type="match status" value="1"/>
</dbReference>
<sequence>MPLFLNLNLNIMNIFEALRQEHEIQRELVDKLTKTHGDTEERKKIFEQLKHELKIHADAEERHFYVPLMKKDLTQGKARHSVAEHHEMDELIEKLEDTEMDASNWLKLAKELAHIVIHHLDEEEHEVFQMAGKALTDKQKISLAEDYNKEIRKTR</sequence>
<accession>A0A1I4YPI3</accession>